<accession>A0A7J7NIU0</accession>
<dbReference type="AlphaFoldDB" id="A0A7J7NIU0"/>
<dbReference type="GO" id="GO:0046872">
    <property type="term" value="F:metal ion binding"/>
    <property type="evidence" value="ECO:0007669"/>
    <property type="project" value="UniProtKB-KW"/>
</dbReference>
<dbReference type="GO" id="GO:0016491">
    <property type="term" value="F:oxidoreductase activity"/>
    <property type="evidence" value="ECO:0007669"/>
    <property type="project" value="UniProtKB-KW"/>
</dbReference>
<evidence type="ECO:0000256" key="3">
    <source>
        <dbReference type="ARBA" id="ARBA00023004"/>
    </source>
</evidence>
<dbReference type="SUPFAM" id="SSF51197">
    <property type="entry name" value="Clavaminate synthase-like"/>
    <property type="match status" value="1"/>
</dbReference>
<reference evidence="6 7" key="1">
    <citation type="journal article" date="2020" name="IScience">
        <title>Genome Sequencing of the Endangered Kingdonia uniflora (Circaeasteraceae, Ranunculales) Reveals Potential Mechanisms of Evolutionary Specialization.</title>
        <authorList>
            <person name="Sun Y."/>
            <person name="Deng T."/>
            <person name="Zhang A."/>
            <person name="Moore M.J."/>
            <person name="Landis J.B."/>
            <person name="Lin N."/>
            <person name="Zhang H."/>
            <person name="Zhang X."/>
            <person name="Huang J."/>
            <person name="Zhang X."/>
            <person name="Sun H."/>
            <person name="Wang H."/>
        </authorList>
    </citation>
    <scope>NUCLEOTIDE SEQUENCE [LARGE SCALE GENOMIC DNA]</scope>
    <source>
        <strain evidence="6">TB1705</strain>
        <tissue evidence="6">Leaf</tissue>
    </source>
</reference>
<evidence type="ECO:0000256" key="2">
    <source>
        <dbReference type="ARBA" id="ARBA00022723"/>
    </source>
</evidence>
<dbReference type="EMBL" id="JACGCM010000779">
    <property type="protein sequence ID" value="KAF6166818.1"/>
    <property type="molecule type" value="Genomic_DNA"/>
</dbReference>
<dbReference type="PROSITE" id="PS51471">
    <property type="entry name" value="FE2OG_OXY"/>
    <property type="match status" value="1"/>
</dbReference>
<keyword evidence="4" id="KW-0560">Oxidoreductase</keyword>
<dbReference type="InterPro" id="IPR044861">
    <property type="entry name" value="IPNS-like_FE2OG_OXY"/>
</dbReference>
<dbReference type="Pfam" id="PF14226">
    <property type="entry name" value="DIOX_N"/>
    <property type="match status" value="1"/>
</dbReference>
<dbReference type="InterPro" id="IPR027443">
    <property type="entry name" value="IPNS-like_sf"/>
</dbReference>
<evidence type="ECO:0000256" key="1">
    <source>
        <dbReference type="ARBA" id="ARBA00008056"/>
    </source>
</evidence>
<keyword evidence="7" id="KW-1185">Reference proteome</keyword>
<feature type="domain" description="Fe2OG dioxygenase" evidence="5">
    <location>
        <begin position="178"/>
        <end position="277"/>
    </location>
</feature>
<keyword evidence="2 4" id="KW-0479">Metal-binding</keyword>
<comment type="caution">
    <text evidence="6">The sequence shown here is derived from an EMBL/GenBank/DDBJ whole genome shotgun (WGS) entry which is preliminary data.</text>
</comment>
<evidence type="ECO:0000313" key="7">
    <source>
        <dbReference type="Proteomes" id="UP000541444"/>
    </source>
</evidence>
<dbReference type="InterPro" id="IPR050295">
    <property type="entry name" value="Plant_2OG-oxidoreductases"/>
</dbReference>
<gene>
    <name evidence="6" type="ORF">GIB67_005694</name>
</gene>
<evidence type="ECO:0000259" key="5">
    <source>
        <dbReference type="PROSITE" id="PS51471"/>
    </source>
</evidence>
<organism evidence="6 7">
    <name type="scientific">Kingdonia uniflora</name>
    <dbReference type="NCBI Taxonomy" id="39325"/>
    <lineage>
        <taxon>Eukaryota</taxon>
        <taxon>Viridiplantae</taxon>
        <taxon>Streptophyta</taxon>
        <taxon>Embryophyta</taxon>
        <taxon>Tracheophyta</taxon>
        <taxon>Spermatophyta</taxon>
        <taxon>Magnoliopsida</taxon>
        <taxon>Ranunculales</taxon>
        <taxon>Circaeasteraceae</taxon>
        <taxon>Kingdonia</taxon>
    </lineage>
</organism>
<name>A0A7J7NIU0_9MAGN</name>
<protein>
    <recommendedName>
        <fullName evidence="5">Fe2OG dioxygenase domain-containing protein</fullName>
    </recommendedName>
</protein>
<evidence type="ECO:0000256" key="4">
    <source>
        <dbReference type="RuleBase" id="RU003682"/>
    </source>
</evidence>
<dbReference type="InterPro" id="IPR026992">
    <property type="entry name" value="DIOX_N"/>
</dbReference>
<dbReference type="Proteomes" id="UP000541444">
    <property type="component" value="Unassembled WGS sequence"/>
</dbReference>
<dbReference type="PANTHER" id="PTHR47991">
    <property type="entry name" value="OXOGLUTARATE/IRON-DEPENDENT DIOXYGENASE"/>
    <property type="match status" value="1"/>
</dbReference>
<evidence type="ECO:0000313" key="6">
    <source>
        <dbReference type="EMBL" id="KAF6166818.1"/>
    </source>
</evidence>
<comment type="similarity">
    <text evidence="1 4">Belongs to the iron/ascorbate-dependent oxidoreductase family.</text>
</comment>
<dbReference type="OrthoDB" id="288590at2759"/>
<sequence>MPRGRPATNAPILAEDVARILDKLVKAFRKVINHGVPESLRHAMFDACKSFFDLAEKEKLEYAGKHVLDPIRCGTSFNASVEKVFFWRDFLKVFVHPEFHAPNKPSGFRQGFLILNSFNLRLNGTLKDVNLKFSFSREISLEYCKRTREVAAELLKGISESLGLEENYINKALELDIGVQVLLANLYPPCPQPELAMGIPPHSDHGCLTLLMQNEVGGLQLKHNGHWVQVNAIPKSYLVNTADHIEILSNGKYKSVLHRAVVNEKCTRMSVAVQHGPSLETFVTPAFELVNKENPAAYHGMKYKDYVEQQQSGSLNGKSCLERLRV</sequence>
<dbReference type="InterPro" id="IPR005123">
    <property type="entry name" value="Oxoglu/Fe-dep_dioxygenase_dom"/>
</dbReference>
<keyword evidence="3 4" id="KW-0408">Iron</keyword>
<dbReference type="Gene3D" id="2.60.120.330">
    <property type="entry name" value="B-lactam Antibiotic, Isopenicillin N Synthase, Chain"/>
    <property type="match status" value="1"/>
</dbReference>
<proteinExistence type="inferred from homology"/>
<dbReference type="Pfam" id="PF03171">
    <property type="entry name" value="2OG-FeII_Oxy"/>
    <property type="match status" value="1"/>
</dbReference>